<dbReference type="Proteomes" id="UP001469365">
    <property type="component" value="Unassembled WGS sequence"/>
</dbReference>
<sequence>MEWFEKFREEMNVVFAQAEQIVARFPPPYHQSGQHYLDQFTVLKETSSKNYICYLLPYWLQNLTGLDTGINRRLALGSVFGMLYYFIIDDLMDSPTPDCREKLPLGHLFHYEFLSIFRELFPAADSPLWHAYRTFDAQWAEALVREKDSLAMQDKPLALAHKAAPVKLTATAALLLANRPELQGELNASIDRVLVTLQLADDWTDWEADLLEGNYNALLALASPSLAAIHSLSADNIRKLIYDGDLADRYVRLAQEYRMQAAETLSLPDLQAFHDFLIDSMDRDATRIREAQDSLTAGGLFYYLSKNLQNR</sequence>
<gene>
    <name evidence="1" type="ORF">WMW72_09535</name>
</gene>
<protein>
    <submittedName>
        <fullName evidence="1">Uncharacterized protein</fullName>
    </submittedName>
</protein>
<name>A0ABU9DK69_9BACL</name>
<keyword evidence="2" id="KW-1185">Reference proteome</keyword>
<evidence type="ECO:0000313" key="2">
    <source>
        <dbReference type="Proteomes" id="UP001469365"/>
    </source>
</evidence>
<proteinExistence type="predicted"/>
<organism evidence="1 2">
    <name type="scientific">Paenibacillus filicis</name>
    <dbReference type="NCBI Taxonomy" id="669464"/>
    <lineage>
        <taxon>Bacteria</taxon>
        <taxon>Bacillati</taxon>
        <taxon>Bacillota</taxon>
        <taxon>Bacilli</taxon>
        <taxon>Bacillales</taxon>
        <taxon>Paenibacillaceae</taxon>
        <taxon>Paenibacillus</taxon>
    </lineage>
</organism>
<evidence type="ECO:0000313" key="1">
    <source>
        <dbReference type="EMBL" id="MEK8128143.1"/>
    </source>
</evidence>
<comment type="caution">
    <text evidence="1">The sequence shown here is derived from an EMBL/GenBank/DDBJ whole genome shotgun (WGS) entry which is preliminary data.</text>
</comment>
<dbReference type="EMBL" id="JBBPCC010000005">
    <property type="protein sequence ID" value="MEK8128143.1"/>
    <property type="molecule type" value="Genomic_DNA"/>
</dbReference>
<dbReference type="RefSeq" id="WP_341415213.1">
    <property type="nucleotide sequence ID" value="NZ_JBBPCC010000005.1"/>
</dbReference>
<accession>A0ABU9DK69</accession>
<reference evidence="1 2" key="1">
    <citation type="submission" date="2024-04" db="EMBL/GenBank/DDBJ databases">
        <title>draft genome sequnece of Paenibacillus filicis.</title>
        <authorList>
            <person name="Kim D.-U."/>
        </authorList>
    </citation>
    <scope>NUCLEOTIDE SEQUENCE [LARGE SCALE GENOMIC DNA]</scope>
    <source>
        <strain evidence="1 2">KACC14197</strain>
    </source>
</reference>